<evidence type="ECO:0000313" key="2">
    <source>
        <dbReference type="Proteomes" id="UP000002035"/>
    </source>
</evidence>
<dbReference type="GeneID" id="9226417"/>
<name>C5FXF9_ARTOC</name>
<evidence type="ECO:0000313" key="1">
    <source>
        <dbReference type="EMBL" id="EEQ34999.1"/>
    </source>
</evidence>
<dbReference type="AlphaFoldDB" id="C5FXF9"/>
<dbReference type="RefSeq" id="XP_002844035.1">
    <property type="nucleotide sequence ID" value="XM_002843989.1"/>
</dbReference>
<organism evidence="1 2">
    <name type="scientific">Arthroderma otae (strain ATCC MYA-4605 / CBS 113480)</name>
    <name type="common">Microsporum canis</name>
    <dbReference type="NCBI Taxonomy" id="554155"/>
    <lineage>
        <taxon>Eukaryota</taxon>
        <taxon>Fungi</taxon>
        <taxon>Dikarya</taxon>
        <taxon>Ascomycota</taxon>
        <taxon>Pezizomycotina</taxon>
        <taxon>Eurotiomycetes</taxon>
        <taxon>Eurotiomycetidae</taxon>
        <taxon>Onygenales</taxon>
        <taxon>Arthrodermataceae</taxon>
        <taxon>Microsporum</taxon>
    </lineage>
</organism>
<dbReference type="Proteomes" id="UP000002035">
    <property type="component" value="Unassembled WGS sequence"/>
</dbReference>
<dbReference type="EMBL" id="DS995707">
    <property type="protein sequence ID" value="EEQ34999.1"/>
    <property type="molecule type" value="Genomic_DNA"/>
</dbReference>
<proteinExistence type="predicted"/>
<keyword evidence="2" id="KW-1185">Reference proteome</keyword>
<dbReference type="HOGENOM" id="CLU_1686136_0_0_1"/>
<accession>C5FXF9</accession>
<sequence length="156" mass="17391">MYRNRHKCGGYFENPCLGGIYPTPMPTSLTIETRSKPGSDMNLLVQTVARRSRVIPMFDAVLSGIVDPNGILPGEFARLQTEHGQPEAAKAPCLSHRERWEAIVQSAHQTCTAHTFMQTITPSSRAKHRDLFPSSYLPPARKIELHRLAGQPSRLS</sequence>
<dbReference type="VEuPathDB" id="FungiDB:MCYG_07818"/>
<protein>
    <submittedName>
        <fullName evidence="1">Uncharacterized protein</fullName>
    </submittedName>
</protein>
<reference evidence="2" key="1">
    <citation type="journal article" date="2012" name="MBio">
        <title>Comparative genome analysis of Trichophyton rubrum and related dermatophytes reveals candidate genes involved in infection.</title>
        <authorList>
            <person name="Martinez D.A."/>
            <person name="Oliver B.G."/>
            <person name="Graeser Y."/>
            <person name="Goldberg J.M."/>
            <person name="Li W."/>
            <person name="Martinez-Rossi N.M."/>
            <person name="Monod M."/>
            <person name="Shelest E."/>
            <person name="Barton R.C."/>
            <person name="Birch E."/>
            <person name="Brakhage A.A."/>
            <person name="Chen Z."/>
            <person name="Gurr S.J."/>
            <person name="Heiman D."/>
            <person name="Heitman J."/>
            <person name="Kosti I."/>
            <person name="Rossi A."/>
            <person name="Saif S."/>
            <person name="Samalova M."/>
            <person name="Saunders C.W."/>
            <person name="Shea T."/>
            <person name="Summerbell R.C."/>
            <person name="Xu J."/>
            <person name="Young S."/>
            <person name="Zeng Q."/>
            <person name="Birren B.W."/>
            <person name="Cuomo C.A."/>
            <person name="White T.C."/>
        </authorList>
    </citation>
    <scope>NUCLEOTIDE SEQUENCE [LARGE SCALE GENOMIC DNA]</scope>
    <source>
        <strain evidence="2">ATCC MYA-4605 / CBS 113480</strain>
    </source>
</reference>
<gene>
    <name evidence="1" type="ORF">MCYG_07818</name>
</gene>